<feature type="non-terminal residue" evidence="1">
    <location>
        <position position="1"/>
    </location>
</feature>
<organism evidence="1 2">
    <name type="scientific">Stylosanthes scabra</name>
    <dbReference type="NCBI Taxonomy" id="79078"/>
    <lineage>
        <taxon>Eukaryota</taxon>
        <taxon>Viridiplantae</taxon>
        <taxon>Streptophyta</taxon>
        <taxon>Embryophyta</taxon>
        <taxon>Tracheophyta</taxon>
        <taxon>Spermatophyta</taxon>
        <taxon>Magnoliopsida</taxon>
        <taxon>eudicotyledons</taxon>
        <taxon>Gunneridae</taxon>
        <taxon>Pentapetalae</taxon>
        <taxon>rosids</taxon>
        <taxon>fabids</taxon>
        <taxon>Fabales</taxon>
        <taxon>Fabaceae</taxon>
        <taxon>Papilionoideae</taxon>
        <taxon>50 kb inversion clade</taxon>
        <taxon>dalbergioids sensu lato</taxon>
        <taxon>Dalbergieae</taxon>
        <taxon>Pterocarpus clade</taxon>
        <taxon>Stylosanthes</taxon>
    </lineage>
</organism>
<protein>
    <submittedName>
        <fullName evidence="1">Uncharacterized protein</fullName>
    </submittedName>
</protein>
<name>A0ABU7A0J3_9FABA</name>
<reference evidence="1 2" key="1">
    <citation type="journal article" date="2023" name="Plants (Basel)">
        <title>Bridging the Gap: Combining Genomics and Transcriptomics Approaches to Understand Stylosanthes scabra, an Orphan Legume from the Brazilian Caatinga.</title>
        <authorList>
            <person name="Ferreira-Neto J.R.C."/>
            <person name="da Silva M.D."/>
            <person name="Binneck E."/>
            <person name="de Melo N.F."/>
            <person name="da Silva R.H."/>
            <person name="de Melo A.L.T.M."/>
            <person name="Pandolfi V."/>
            <person name="Bustamante F.O."/>
            <person name="Brasileiro-Vidal A.C."/>
            <person name="Benko-Iseppon A.M."/>
        </authorList>
    </citation>
    <scope>NUCLEOTIDE SEQUENCE [LARGE SCALE GENOMIC DNA]</scope>
    <source>
        <tissue evidence="1">Leaves</tissue>
    </source>
</reference>
<dbReference type="EMBL" id="JASCZI010295540">
    <property type="protein sequence ID" value="MED6227694.1"/>
    <property type="molecule type" value="Genomic_DNA"/>
</dbReference>
<evidence type="ECO:0000313" key="2">
    <source>
        <dbReference type="Proteomes" id="UP001341840"/>
    </source>
</evidence>
<comment type="caution">
    <text evidence="1">The sequence shown here is derived from an EMBL/GenBank/DDBJ whole genome shotgun (WGS) entry which is preliminary data.</text>
</comment>
<evidence type="ECO:0000313" key="1">
    <source>
        <dbReference type="EMBL" id="MED6227694.1"/>
    </source>
</evidence>
<proteinExistence type="predicted"/>
<accession>A0ABU7A0J3</accession>
<sequence>GPAAGRAPHVAWCPVRPRRPLKIRRTECLSRPDVLITASGLQGEQPLVDGTM</sequence>
<gene>
    <name evidence="1" type="ORF">PIB30_116398</name>
</gene>
<keyword evidence="2" id="KW-1185">Reference proteome</keyword>
<dbReference type="Proteomes" id="UP001341840">
    <property type="component" value="Unassembled WGS sequence"/>
</dbReference>